<feature type="region of interest" description="Disordered" evidence="1">
    <location>
        <begin position="1"/>
        <end position="46"/>
    </location>
</feature>
<evidence type="ECO:0000313" key="2">
    <source>
        <dbReference type="EMBL" id="GHJ34088.1"/>
    </source>
</evidence>
<accession>A0ABQ3UFV3</accession>
<sequence length="86" mass="8965">MSSPATGKRPSAPAIAAVVPPAARRSSEEDTLGAQALEFGESGTGVPSDVLVVGHLFRGAVVAVKRHETLWCERRPEATASGLSRR</sequence>
<gene>
    <name evidence="2" type="ORF">TPA0910_85210</name>
</gene>
<proteinExistence type="predicted"/>
<evidence type="ECO:0000256" key="1">
    <source>
        <dbReference type="SAM" id="MobiDB-lite"/>
    </source>
</evidence>
<name>A0ABQ3UFV3_STRHY</name>
<reference evidence="2" key="1">
    <citation type="submission" date="2024-05" db="EMBL/GenBank/DDBJ databases">
        <title>Whole genome shotgun sequence of Streptomyces hygroscopicus NBRC 113678.</title>
        <authorList>
            <person name="Komaki H."/>
            <person name="Tamura T."/>
        </authorList>
    </citation>
    <scope>NUCLEOTIDE SEQUENCE</scope>
    <source>
        <strain evidence="2">N11-34</strain>
    </source>
</reference>
<keyword evidence="3" id="KW-1185">Reference proteome</keyword>
<feature type="compositionally biased region" description="Low complexity" evidence="1">
    <location>
        <begin position="9"/>
        <end position="24"/>
    </location>
</feature>
<comment type="caution">
    <text evidence="2">The sequence shown here is derived from an EMBL/GenBank/DDBJ whole genome shotgun (WGS) entry which is preliminary data.</text>
</comment>
<dbReference type="EMBL" id="BNEK01000005">
    <property type="protein sequence ID" value="GHJ34088.1"/>
    <property type="molecule type" value="Genomic_DNA"/>
</dbReference>
<organism evidence="2 3">
    <name type="scientific">Streptomyces hygroscopicus</name>
    <dbReference type="NCBI Taxonomy" id="1912"/>
    <lineage>
        <taxon>Bacteria</taxon>
        <taxon>Bacillati</taxon>
        <taxon>Actinomycetota</taxon>
        <taxon>Actinomycetes</taxon>
        <taxon>Kitasatosporales</taxon>
        <taxon>Streptomycetaceae</taxon>
        <taxon>Streptomyces</taxon>
        <taxon>Streptomyces violaceusniger group</taxon>
    </lineage>
</organism>
<evidence type="ECO:0008006" key="4">
    <source>
        <dbReference type="Google" id="ProtNLM"/>
    </source>
</evidence>
<evidence type="ECO:0000313" key="3">
    <source>
        <dbReference type="Proteomes" id="UP001054854"/>
    </source>
</evidence>
<dbReference type="Proteomes" id="UP001054854">
    <property type="component" value="Unassembled WGS sequence"/>
</dbReference>
<protein>
    <recommendedName>
        <fullName evidence="4">Serine/threonine protein kinase</fullName>
    </recommendedName>
</protein>